<dbReference type="PANTHER" id="PTHR38101:SF1">
    <property type="entry name" value="UPF0307 PROTEIN YJGA"/>
    <property type="match status" value="1"/>
</dbReference>
<dbReference type="PATRIC" id="fig|345073.21.peg.2550"/>
<keyword evidence="4 5" id="KW-0694">RNA-binding</keyword>
<dbReference type="PIRSF" id="PIRSF016183">
    <property type="entry name" value="UCP016183"/>
    <property type="match status" value="1"/>
</dbReference>
<evidence type="ECO:0000256" key="4">
    <source>
        <dbReference type="ARBA" id="ARBA00022884"/>
    </source>
</evidence>
<evidence type="ECO:0000313" key="6">
    <source>
        <dbReference type="EMBL" id="ABQ19929.1"/>
    </source>
</evidence>
<dbReference type="GO" id="GO:1902626">
    <property type="term" value="P:assembly of large subunit precursor of preribosome"/>
    <property type="evidence" value="ECO:0007669"/>
    <property type="project" value="UniProtKB-UniRule"/>
</dbReference>
<evidence type="ECO:0000256" key="5">
    <source>
        <dbReference type="HAMAP-Rule" id="MF_00765"/>
    </source>
</evidence>
<protein>
    <recommendedName>
        <fullName evidence="5">Dual-action ribosomal maturation protein DarP</fullName>
    </recommendedName>
    <alternativeName>
        <fullName evidence="5">Large ribosomal subunit assembly factor DarP</fullName>
    </alternativeName>
</protein>
<evidence type="ECO:0000256" key="1">
    <source>
        <dbReference type="ARBA" id="ARBA00022490"/>
    </source>
</evidence>
<dbReference type="AlphaFoldDB" id="A0A0H3AIM2"/>
<dbReference type="Gene3D" id="1.10.60.30">
    <property type="entry name" value="PSPTO4464-like domains"/>
    <property type="match status" value="2"/>
</dbReference>
<dbReference type="PANTHER" id="PTHR38101">
    <property type="entry name" value="UPF0307 PROTEIN YJGA"/>
    <property type="match status" value="1"/>
</dbReference>
<dbReference type="OrthoDB" id="5293604at2"/>
<dbReference type="HAMAP" id="MF_00765">
    <property type="entry name" value="DarP"/>
    <property type="match status" value="1"/>
</dbReference>
<reference evidence="6 7" key="1">
    <citation type="submission" date="2007-03" db="EMBL/GenBank/DDBJ databases">
        <authorList>
            <person name="Heidelberg J."/>
        </authorList>
    </citation>
    <scope>NUCLEOTIDE SEQUENCE [LARGE SCALE GENOMIC DNA]</scope>
    <source>
        <strain evidence="7">ATCC 39541 / Classical Ogawa 395 / O395</strain>
    </source>
</reference>
<dbReference type="InterPro" id="IPR023153">
    <property type="entry name" value="DarP_sf"/>
</dbReference>
<dbReference type="NCBIfam" id="NF003593">
    <property type="entry name" value="PRK05255.1-1"/>
    <property type="match status" value="1"/>
</dbReference>
<accession>A0A0H3AIM2</accession>
<dbReference type="GO" id="GO:0043022">
    <property type="term" value="F:ribosome binding"/>
    <property type="evidence" value="ECO:0007669"/>
    <property type="project" value="UniProtKB-UniRule"/>
</dbReference>
<sequence>MMKNMARKNQKAPWEEEEEIIWVSRTEMKNDMLALQKLGEELVELKPSALAKFPLPEDLAEAIKDAQRFKNEARRRQLQYIGKLMRHIDPEPLQAALDKLRNKHSQTTALLHKLEQLRDRIVAEGDSAIEVAMEQYPEADRQRLRLLARQASKEKAGNKPPKSSREIFQLLKEAMLAKQEIEEESEDDLDSAE</sequence>
<dbReference type="EMBL" id="CP000627">
    <property type="protein sequence ID" value="ABQ19929.1"/>
    <property type="molecule type" value="Genomic_DNA"/>
</dbReference>
<name>A0A0H3AIM2_VIBC3</name>
<dbReference type="GO" id="GO:0019843">
    <property type="term" value="F:rRNA binding"/>
    <property type="evidence" value="ECO:0007669"/>
    <property type="project" value="UniProtKB-UniRule"/>
</dbReference>
<dbReference type="FunFam" id="1.10.60.30:FF:000001">
    <property type="entry name" value="UPF0307 protein YjgA"/>
    <property type="match status" value="1"/>
</dbReference>
<evidence type="ECO:0000313" key="7">
    <source>
        <dbReference type="Proteomes" id="UP000000249"/>
    </source>
</evidence>
<evidence type="ECO:0000256" key="2">
    <source>
        <dbReference type="ARBA" id="ARBA00022517"/>
    </source>
</evidence>
<dbReference type="SUPFAM" id="SSF158710">
    <property type="entry name" value="PSPTO4464-like"/>
    <property type="match status" value="1"/>
</dbReference>
<dbReference type="CDD" id="cd16331">
    <property type="entry name" value="YjgA-like"/>
    <property type="match status" value="1"/>
</dbReference>
<dbReference type="KEGG" id="vcr:VC395_2649"/>
<comment type="subcellular location">
    <subcellularLocation>
        <location evidence="5">Cytoplasm</location>
    </subcellularLocation>
    <text evidence="5">Associates with late stage pre-50S ribosomal subunits.</text>
</comment>
<dbReference type="GO" id="GO:0005829">
    <property type="term" value="C:cytosol"/>
    <property type="evidence" value="ECO:0007669"/>
    <property type="project" value="TreeGrafter"/>
</dbReference>
<comment type="similarity">
    <text evidence="5">Belongs to the DarP family.</text>
</comment>
<dbReference type="Proteomes" id="UP000000249">
    <property type="component" value="Chromosome 1"/>
</dbReference>
<keyword evidence="1 5" id="KW-0963">Cytoplasm</keyword>
<proteinExistence type="inferred from homology"/>
<keyword evidence="2 5" id="KW-0690">Ribosome biogenesis</keyword>
<organism evidence="6 7">
    <name type="scientific">Vibrio cholerae serotype O1 (strain ATCC 39541 / Classical Ogawa 395 / O395)</name>
    <dbReference type="NCBI Taxonomy" id="345073"/>
    <lineage>
        <taxon>Bacteria</taxon>
        <taxon>Pseudomonadati</taxon>
        <taxon>Pseudomonadota</taxon>
        <taxon>Gammaproteobacteria</taxon>
        <taxon>Vibrionales</taxon>
        <taxon>Vibrionaceae</taxon>
        <taxon>Vibrio</taxon>
    </lineage>
</organism>
<dbReference type="Pfam" id="PF04751">
    <property type="entry name" value="DarP"/>
    <property type="match status" value="1"/>
</dbReference>
<dbReference type="eggNOG" id="COG3028">
    <property type="taxonomic scope" value="Bacteria"/>
</dbReference>
<dbReference type="FunFam" id="1.10.60.30:FF:000002">
    <property type="entry name" value="UPF0307 protein YjgA"/>
    <property type="match status" value="1"/>
</dbReference>
<dbReference type="InterPro" id="IPR006839">
    <property type="entry name" value="DarP"/>
</dbReference>
<evidence type="ECO:0000256" key="3">
    <source>
        <dbReference type="ARBA" id="ARBA00022730"/>
    </source>
</evidence>
<keyword evidence="3 5" id="KW-0699">rRNA-binding</keyword>
<gene>
    <name evidence="5" type="primary">darP</name>
    <name evidence="6" type="ordered locus">VC0395_A2116</name>
</gene>
<comment type="function">
    <text evidence="5">Member of a network of 50S ribosomal subunit biogenesis factors which assembles along the 30S-50S interface, preventing incorrect 23S rRNA structures from forming. Promotes peptidyl transferase center (PTC) maturation.</text>
</comment>
<dbReference type="KEGG" id="vco:VC0395_A2116"/>